<dbReference type="Proteomes" id="UP001239909">
    <property type="component" value="Unassembled WGS sequence"/>
</dbReference>
<evidence type="ECO:0008006" key="3">
    <source>
        <dbReference type="Google" id="ProtNLM"/>
    </source>
</evidence>
<reference evidence="1 2" key="1">
    <citation type="submission" date="2023-04" db="EMBL/GenBank/DDBJ databases">
        <title>Marinoamorphus aggregata gen. nov., sp. Nov., isolate from tissue of brittle star Ophioplocus japonicus.</title>
        <authorList>
            <person name="Kawano K."/>
            <person name="Sawayama S."/>
            <person name="Nakagawa S."/>
        </authorList>
    </citation>
    <scope>NUCLEOTIDE SEQUENCE [LARGE SCALE GENOMIC DNA]</scope>
    <source>
        <strain evidence="1 2">NKW23</strain>
    </source>
</reference>
<keyword evidence="2" id="KW-1185">Reference proteome</keyword>
<dbReference type="Gene3D" id="3.40.50.150">
    <property type="entry name" value="Vaccinia Virus protein VP39"/>
    <property type="match status" value="1"/>
</dbReference>
<comment type="caution">
    <text evidence="1">The sequence shown here is derived from an EMBL/GenBank/DDBJ whole genome shotgun (WGS) entry which is preliminary data.</text>
</comment>
<evidence type="ECO:0000313" key="2">
    <source>
        <dbReference type="Proteomes" id="UP001239909"/>
    </source>
</evidence>
<accession>A0ABQ6LGV8</accession>
<dbReference type="InterPro" id="IPR029063">
    <property type="entry name" value="SAM-dependent_MTases_sf"/>
</dbReference>
<proteinExistence type="predicted"/>
<protein>
    <recommendedName>
        <fullName evidence="3">Class I SAM-dependent methyltransferase</fullName>
    </recommendedName>
</protein>
<dbReference type="EMBL" id="BSYI01000011">
    <property type="protein sequence ID" value="GMG82533.1"/>
    <property type="molecule type" value="Genomic_DNA"/>
</dbReference>
<name>A0ABQ6LGV8_9RHOB</name>
<dbReference type="SUPFAM" id="SSF53335">
    <property type="entry name" value="S-adenosyl-L-methionine-dependent methyltransferases"/>
    <property type="match status" value="1"/>
</dbReference>
<dbReference type="Pfam" id="PF13578">
    <property type="entry name" value="Methyltransf_24"/>
    <property type="match status" value="1"/>
</dbReference>
<dbReference type="RefSeq" id="WP_285671316.1">
    <property type="nucleotide sequence ID" value="NZ_BSYI01000011.1"/>
</dbReference>
<sequence>MIQGGEIRRRARRISMGLSTLLGRPRGFFSPFRYAAGIAPTAYPELEAVFAAAAPEIEAVLEAIAAHGDRLASLAGPAPEPRWNQQWFPGLDGAAAYALVRMTGPRRILEVGSGHSTRFLARAVRDAGGAPTGIVCIDPQPRAALGGLPVTWHRRLLGAEDIPAFAALEPGDIAFFDSSHLLWPGSDVDLIVNRILPALRPGVLVHLHDIFLPDPYPAEWDWRGYTEQLGLGGWLAGGGMRLRFASRYASTRLGATARPGIAGRPFAEARLASSLWLERR</sequence>
<gene>
    <name evidence="1" type="ORF">LNKW23_17460</name>
</gene>
<organism evidence="1 2">
    <name type="scientific">Paralimibaculum aggregatum</name>
    <dbReference type="NCBI Taxonomy" id="3036245"/>
    <lineage>
        <taxon>Bacteria</taxon>
        <taxon>Pseudomonadati</taxon>
        <taxon>Pseudomonadota</taxon>
        <taxon>Alphaproteobacteria</taxon>
        <taxon>Rhodobacterales</taxon>
        <taxon>Paracoccaceae</taxon>
        <taxon>Paralimibaculum</taxon>
    </lineage>
</organism>
<evidence type="ECO:0000313" key="1">
    <source>
        <dbReference type="EMBL" id="GMG82533.1"/>
    </source>
</evidence>